<keyword evidence="3 5" id="KW-0378">Hydrolase</keyword>
<sequence>MIIAKRIREKGEDGVRKTTTRAAGAFLLVAASIIVLPAAHASAGGAGNARSVTLITGDRVVLAPDGSPLIAPGEGREGIDFHTFGSGERLRVVPGDAIEPLRQGRLDPRLFEVSALAESGYDDRRQDLPLVVTGASAPRSLRGGAGQRALAAVGGFAVRQDRAQAVRFWQDLRNVGGKIWLDARVKLSLDASVKQIGAPAAWAKGLTGAGVKVAVLDTGIDSAHPDLAGKVVARADFTDTPDERDVVGHGTHVASTIAGTGASSDGRYRGVAPDAQLLDGKVCEPGFCTYSAILAGMQWAADQGARVVNLSLGGLDEPGLDPMEEAVQRLSESHGTLFVVAAGNVEADRSVSSPASADAALAVGAVDRTDRLADFSSKGPRVGDSGLKPEITAPGVEIAAARSKDSAGSGPYVAMSGTSMATPHVAGTAALLAGAHASWKAAELKATLMGSAKPSPQTEVFSQGAGRVDAERAATQAVTADPPGLGFGLQRWPHADDEVLTRKLTYHNHGDTPVTLDLGVTSGTTFSVSPATLTVPAGGQAEATVTADTRTGEPDGFLGAFVEAKGPGGVVVSTPAAVEKEIESYDLTVNQTDRSGKPTADYQMVIWRLDAAEPSPQVFWPTESSMTFRLPRGEYLLDTTILSEDGVALLVQPRLRLDRAWTVEADARLGRPTSIRPPTPGAVLKEGNVAYSFRTPDRLHVRGWYPRNFARAFTAQLGPEQAKEGMLTRVSAHYQAGQDSYQLAWFERDRMITGYDRAVDPKDLARVRVDVAEHLPGARVLVGRQAVPSQGVFLTHPSVNELTSPSTSTEYVNTDEGIRWSAAMTEFGADGQITAFSSAPVRLRPGSVTTELWNRGVFGPSLPSGDQTSEPARRTGDVIAVNLPMFGDGRGSIGYSGATEHLSLYRDGELVGESDWLMEWFTVPPGGGTYRLVADAERGESAVLSTRSSATWTFRSENTSSPTRLPLSVVRFAPDLDVRNSAPAGRRFEVPFTVQRLAGSAAGPAREVVVEVSYDDGVTWSRAKVAGSKVVLDHPGRSGFVSLRASSADVHGNTVEQSVIRAYRITAP</sequence>
<dbReference type="InterPro" id="IPR022398">
    <property type="entry name" value="Peptidase_S8_His-AS"/>
</dbReference>
<dbReference type="PROSITE" id="PS00137">
    <property type="entry name" value="SUBTILASE_HIS"/>
    <property type="match status" value="1"/>
</dbReference>
<evidence type="ECO:0000256" key="6">
    <source>
        <dbReference type="RuleBase" id="RU003355"/>
    </source>
</evidence>
<feature type="active site" description="Charge relay system" evidence="5">
    <location>
        <position position="249"/>
    </location>
</feature>
<gene>
    <name evidence="8" type="ORF">GCM10022224_019140</name>
</gene>
<dbReference type="PANTHER" id="PTHR43806:SF11">
    <property type="entry name" value="CEREVISIN-RELATED"/>
    <property type="match status" value="1"/>
</dbReference>
<proteinExistence type="inferred from homology"/>
<evidence type="ECO:0000259" key="7">
    <source>
        <dbReference type="Pfam" id="PF00082"/>
    </source>
</evidence>
<keyword evidence="2 5" id="KW-0645">Protease</keyword>
<evidence type="ECO:0000256" key="5">
    <source>
        <dbReference type="PROSITE-ProRule" id="PRU01240"/>
    </source>
</evidence>
<dbReference type="PANTHER" id="PTHR43806">
    <property type="entry name" value="PEPTIDASE S8"/>
    <property type="match status" value="1"/>
</dbReference>
<organism evidence="8 9">
    <name type="scientific">Nonomuraea antimicrobica</name>
    <dbReference type="NCBI Taxonomy" id="561173"/>
    <lineage>
        <taxon>Bacteria</taxon>
        <taxon>Bacillati</taxon>
        <taxon>Actinomycetota</taxon>
        <taxon>Actinomycetes</taxon>
        <taxon>Streptosporangiales</taxon>
        <taxon>Streptosporangiaceae</taxon>
        <taxon>Nonomuraea</taxon>
    </lineage>
</organism>
<dbReference type="PROSITE" id="PS51892">
    <property type="entry name" value="SUBTILASE"/>
    <property type="match status" value="1"/>
</dbReference>
<dbReference type="CDD" id="cd10140">
    <property type="entry name" value="PFM_aerolysin_family"/>
    <property type="match status" value="1"/>
</dbReference>
<dbReference type="EMBL" id="BAAAZP010000031">
    <property type="protein sequence ID" value="GAA3656169.1"/>
    <property type="molecule type" value="Genomic_DNA"/>
</dbReference>
<evidence type="ECO:0000313" key="8">
    <source>
        <dbReference type="EMBL" id="GAA3656169.1"/>
    </source>
</evidence>
<evidence type="ECO:0000256" key="3">
    <source>
        <dbReference type="ARBA" id="ARBA00022801"/>
    </source>
</evidence>
<dbReference type="Proteomes" id="UP001500902">
    <property type="component" value="Unassembled WGS sequence"/>
</dbReference>
<dbReference type="InterPro" id="IPR050131">
    <property type="entry name" value="Peptidase_S8_subtilisin-like"/>
</dbReference>
<protein>
    <submittedName>
        <fullName evidence="8">S8 family serine peptidase</fullName>
    </submittedName>
</protein>
<keyword evidence="9" id="KW-1185">Reference proteome</keyword>
<feature type="domain" description="Peptidase S8/S53" evidence="7">
    <location>
        <begin position="208"/>
        <end position="466"/>
    </location>
</feature>
<dbReference type="PRINTS" id="PR00723">
    <property type="entry name" value="SUBTILISIN"/>
</dbReference>
<keyword evidence="4 5" id="KW-0720">Serine protease</keyword>
<name>A0ABP7BEI2_9ACTN</name>
<accession>A0ABP7BEI2</accession>
<dbReference type="PROSITE" id="PS00136">
    <property type="entry name" value="SUBTILASE_ASP"/>
    <property type="match status" value="1"/>
</dbReference>
<dbReference type="InterPro" id="IPR000209">
    <property type="entry name" value="Peptidase_S8/S53_dom"/>
</dbReference>
<evidence type="ECO:0000256" key="1">
    <source>
        <dbReference type="ARBA" id="ARBA00011073"/>
    </source>
</evidence>
<reference evidence="9" key="1">
    <citation type="journal article" date="2019" name="Int. J. Syst. Evol. Microbiol.">
        <title>The Global Catalogue of Microorganisms (GCM) 10K type strain sequencing project: providing services to taxonomists for standard genome sequencing and annotation.</title>
        <authorList>
            <consortium name="The Broad Institute Genomics Platform"/>
            <consortium name="The Broad Institute Genome Sequencing Center for Infectious Disease"/>
            <person name="Wu L."/>
            <person name="Ma J."/>
        </authorList>
    </citation>
    <scope>NUCLEOTIDE SEQUENCE [LARGE SCALE GENOMIC DNA]</scope>
    <source>
        <strain evidence="9">JCM 16904</strain>
    </source>
</reference>
<dbReference type="InterPro" id="IPR015500">
    <property type="entry name" value="Peptidase_S8_subtilisin-rel"/>
</dbReference>
<dbReference type="Gene3D" id="3.40.50.200">
    <property type="entry name" value="Peptidase S8/S53 domain"/>
    <property type="match status" value="1"/>
</dbReference>
<comment type="similarity">
    <text evidence="1 5 6">Belongs to the peptidase S8 family.</text>
</comment>
<evidence type="ECO:0000256" key="2">
    <source>
        <dbReference type="ARBA" id="ARBA00022670"/>
    </source>
</evidence>
<dbReference type="Pfam" id="PF00082">
    <property type="entry name" value="Peptidase_S8"/>
    <property type="match status" value="1"/>
</dbReference>
<dbReference type="InterPro" id="IPR023828">
    <property type="entry name" value="Peptidase_S8_Ser-AS"/>
</dbReference>
<feature type="active site" description="Charge relay system" evidence="5">
    <location>
        <position position="217"/>
    </location>
</feature>
<evidence type="ECO:0000256" key="4">
    <source>
        <dbReference type="ARBA" id="ARBA00022825"/>
    </source>
</evidence>
<dbReference type="InterPro" id="IPR036852">
    <property type="entry name" value="Peptidase_S8/S53_dom_sf"/>
</dbReference>
<comment type="caution">
    <text evidence="8">The sequence shown here is derived from an EMBL/GenBank/DDBJ whole genome shotgun (WGS) entry which is preliminary data.</text>
</comment>
<feature type="active site" description="Charge relay system" evidence="5">
    <location>
        <position position="419"/>
    </location>
</feature>
<dbReference type="InterPro" id="IPR023827">
    <property type="entry name" value="Peptidase_S8_Asp-AS"/>
</dbReference>
<evidence type="ECO:0000313" key="9">
    <source>
        <dbReference type="Proteomes" id="UP001500902"/>
    </source>
</evidence>
<dbReference type="SUPFAM" id="SSF52743">
    <property type="entry name" value="Subtilisin-like"/>
    <property type="match status" value="1"/>
</dbReference>
<dbReference type="PROSITE" id="PS00138">
    <property type="entry name" value="SUBTILASE_SER"/>
    <property type="match status" value="1"/>
</dbReference>